<dbReference type="OrthoDB" id="2918660at2"/>
<keyword evidence="1" id="KW-0472">Membrane</keyword>
<keyword evidence="1" id="KW-1133">Transmembrane helix</keyword>
<organism evidence="2 3">
    <name type="scientific">Paenibacillus prosopidis</name>
    <dbReference type="NCBI Taxonomy" id="630520"/>
    <lineage>
        <taxon>Bacteria</taxon>
        <taxon>Bacillati</taxon>
        <taxon>Bacillota</taxon>
        <taxon>Bacilli</taxon>
        <taxon>Bacillales</taxon>
        <taxon>Paenibacillaceae</taxon>
        <taxon>Paenibacillus</taxon>
    </lineage>
</organism>
<evidence type="ECO:0000313" key="2">
    <source>
        <dbReference type="EMBL" id="RCW40312.1"/>
    </source>
</evidence>
<keyword evidence="1" id="KW-0812">Transmembrane</keyword>
<dbReference type="Proteomes" id="UP000252415">
    <property type="component" value="Unassembled WGS sequence"/>
</dbReference>
<keyword evidence="3" id="KW-1185">Reference proteome</keyword>
<evidence type="ECO:0008006" key="4">
    <source>
        <dbReference type="Google" id="ProtNLM"/>
    </source>
</evidence>
<protein>
    <recommendedName>
        <fullName evidence="4">Spore cortex biosynthesis protein YabQ</fullName>
    </recommendedName>
</protein>
<accession>A0A368VIV4</accession>
<dbReference type="EMBL" id="QPJD01000037">
    <property type="protein sequence ID" value="RCW40312.1"/>
    <property type="molecule type" value="Genomic_DNA"/>
</dbReference>
<evidence type="ECO:0000256" key="1">
    <source>
        <dbReference type="SAM" id="Phobius"/>
    </source>
</evidence>
<comment type="caution">
    <text evidence="2">The sequence shown here is derived from an EMBL/GenBank/DDBJ whole genome shotgun (WGS) entry which is preliminary data.</text>
</comment>
<evidence type="ECO:0000313" key="3">
    <source>
        <dbReference type="Proteomes" id="UP000252415"/>
    </source>
</evidence>
<reference evidence="2 3" key="1">
    <citation type="submission" date="2018-07" db="EMBL/GenBank/DDBJ databases">
        <title>Genomic Encyclopedia of Type Strains, Phase III (KMG-III): the genomes of soil and plant-associated and newly described type strains.</title>
        <authorList>
            <person name="Whitman W."/>
        </authorList>
    </citation>
    <scope>NUCLEOTIDE SEQUENCE [LARGE SCALE GENOMIC DNA]</scope>
    <source>
        <strain evidence="2 3">CECT 7506</strain>
    </source>
</reference>
<proteinExistence type="predicted"/>
<sequence>MNNLKFFVYQVLLSFLGIAVDILFREFIYESSFFNNRYIPALIETSINGVLLYFMFKLYSSLKTTKLRYKILIHIAAFILGAIFVGLTGSLVGI</sequence>
<dbReference type="AlphaFoldDB" id="A0A368VIV4"/>
<feature type="transmembrane region" description="Helical" evidence="1">
    <location>
        <begin position="7"/>
        <end position="25"/>
    </location>
</feature>
<gene>
    <name evidence="2" type="ORF">DFP97_1373</name>
</gene>
<feature type="transmembrane region" description="Helical" evidence="1">
    <location>
        <begin position="37"/>
        <end position="59"/>
    </location>
</feature>
<feature type="transmembrane region" description="Helical" evidence="1">
    <location>
        <begin position="71"/>
        <end position="92"/>
    </location>
</feature>
<dbReference type="RefSeq" id="WP_114384238.1">
    <property type="nucleotide sequence ID" value="NZ_QPJD01000037.1"/>
</dbReference>
<name>A0A368VIV4_9BACL</name>